<gene>
    <name evidence="3" type="ORF">Apa02nite_035970</name>
</gene>
<keyword evidence="1" id="KW-1133">Transmembrane helix</keyword>
<keyword evidence="4" id="KW-1185">Reference proteome</keyword>
<keyword evidence="1" id="KW-0812">Transmembrane</keyword>
<protein>
    <recommendedName>
        <fullName evidence="2">SecDF P1 head subdomain domain-containing protein</fullName>
    </recommendedName>
</protein>
<dbReference type="Pfam" id="PF22599">
    <property type="entry name" value="SecDF_P1_head"/>
    <property type="match status" value="1"/>
</dbReference>
<name>A0ABQ4B9U4_9ACTN</name>
<proteinExistence type="predicted"/>
<feature type="transmembrane region" description="Helical" evidence="1">
    <location>
        <begin position="71"/>
        <end position="92"/>
    </location>
</feature>
<dbReference type="InterPro" id="IPR054384">
    <property type="entry name" value="SecDF_P1_head"/>
</dbReference>
<dbReference type="Gene3D" id="3.30.1360.200">
    <property type="match status" value="1"/>
</dbReference>
<accession>A0ABQ4B9U4</accession>
<evidence type="ECO:0000256" key="1">
    <source>
        <dbReference type="SAM" id="Phobius"/>
    </source>
</evidence>
<dbReference type="EMBL" id="BOMS01000049">
    <property type="protein sequence ID" value="GIE67489.1"/>
    <property type="molecule type" value="Genomic_DNA"/>
</dbReference>
<keyword evidence="1" id="KW-0472">Membrane</keyword>
<feature type="transmembrane region" description="Helical" evidence="1">
    <location>
        <begin position="26"/>
        <end position="42"/>
    </location>
</feature>
<sequence length="241" mass="24590">MWRAVVLLGAAGTAAGLIGQIPVLGLVAGLVGIVGVVGLLIAQRTPARPAHPTASDRPAPARPPGRPARRWVWVGAAVVVAAAAVLLLVRPWQDDKPAKPQAAAVPLGFYGVQDVTPGACAAGATAPQYTTADGTGCLTVAADGGFTVRQLDEVQAQDQSDQGNGWAVSVTFAGQDTARFTDLTKQVSALPEPRNQLAIVQGTRVLSNPTVLEPLTGGTAVITTQMDQAEAQALASELGAR</sequence>
<comment type="caution">
    <text evidence="3">The sequence shown here is derived from an EMBL/GenBank/DDBJ whole genome shotgun (WGS) entry which is preliminary data.</text>
</comment>
<reference evidence="3 4" key="1">
    <citation type="submission" date="2021-01" db="EMBL/GenBank/DDBJ databases">
        <title>Whole genome shotgun sequence of Actinoplanes palleronii NBRC 14916.</title>
        <authorList>
            <person name="Komaki H."/>
            <person name="Tamura T."/>
        </authorList>
    </citation>
    <scope>NUCLEOTIDE SEQUENCE [LARGE SCALE GENOMIC DNA]</scope>
    <source>
        <strain evidence="3 4">NBRC 14916</strain>
    </source>
</reference>
<dbReference type="Proteomes" id="UP000624709">
    <property type="component" value="Unassembled WGS sequence"/>
</dbReference>
<organism evidence="3 4">
    <name type="scientific">Actinoplanes palleronii</name>
    <dbReference type="NCBI Taxonomy" id="113570"/>
    <lineage>
        <taxon>Bacteria</taxon>
        <taxon>Bacillati</taxon>
        <taxon>Actinomycetota</taxon>
        <taxon>Actinomycetes</taxon>
        <taxon>Micromonosporales</taxon>
        <taxon>Micromonosporaceae</taxon>
        <taxon>Actinoplanes</taxon>
    </lineage>
</organism>
<evidence type="ECO:0000313" key="3">
    <source>
        <dbReference type="EMBL" id="GIE67489.1"/>
    </source>
</evidence>
<evidence type="ECO:0000259" key="2">
    <source>
        <dbReference type="Pfam" id="PF22599"/>
    </source>
</evidence>
<feature type="domain" description="SecDF P1 head subdomain" evidence="2">
    <location>
        <begin position="155"/>
        <end position="238"/>
    </location>
</feature>
<evidence type="ECO:0000313" key="4">
    <source>
        <dbReference type="Proteomes" id="UP000624709"/>
    </source>
</evidence>